<gene>
    <name evidence="2" type="ORF">RRF57_008864</name>
</gene>
<evidence type="ECO:0000256" key="1">
    <source>
        <dbReference type="SAM" id="MobiDB-lite"/>
    </source>
</evidence>
<organism evidence="2 3">
    <name type="scientific">Xylaria bambusicola</name>
    <dbReference type="NCBI Taxonomy" id="326684"/>
    <lineage>
        <taxon>Eukaryota</taxon>
        <taxon>Fungi</taxon>
        <taxon>Dikarya</taxon>
        <taxon>Ascomycota</taxon>
        <taxon>Pezizomycotina</taxon>
        <taxon>Sordariomycetes</taxon>
        <taxon>Xylariomycetidae</taxon>
        <taxon>Xylariales</taxon>
        <taxon>Xylariaceae</taxon>
        <taxon>Xylaria</taxon>
    </lineage>
</organism>
<dbReference type="EMBL" id="JAWHQM010000030">
    <property type="protein sequence ID" value="KAK5633150.1"/>
    <property type="molecule type" value="Genomic_DNA"/>
</dbReference>
<evidence type="ECO:0000313" key="2">
    <source>
        <dbReference type="EMBL" id="KAK5633150.1"/>
    </source>
</evidence>
<comment type="caution">
    <text evidence="2">The sequence shown here is derived from an EMBL/GenBank/DDBJ whole genome shotgun (WGS) entry which is preliminary data.</text>
</comment>
<proteinExistence type="predicted"/>
<feature type="region of interest" description="Disordered" evidence="1">
    <location>
        <begin position="37"/>
        <end position="61"/>
    </location>
</feature>
<protein>
    <submittedName>
        <fullName evidence="2">Uncharacterized protein</fullName>
    </submittedName>
</protein>
<feature type="compositionally biased region" description="Basic and acidic residues" evidence="1">
    <location>
        <begin position="52"/>
        <end position="61"/>
    </location>
</feature>
<dbReference type="Proteomes" id="UP001305414">
    <property type="component" value="Unassembled WGS sequence"/>
</dbReference>
<sequence>MTRLTYDTEEMLRCPSLQTSTHAIASLPEMARKPHDITNEMKLHDTITNYDGNDRNDHEMQ</sequence>
<dbReference type="AlphaFoldDB" id="A0AAN7UIM2"/>
<keyword evidence="3" id="KW-1185">Reference proteome</keyword>
<evidence type="ECO:0000313" key="3">
    <source>
        <dbReference type="Proteomes" id="UP001305414"/>
    </source>
</evidence>
<accession>A0AAN7UIM2</accession>
<reference evidence="2 3" key="1">
    <citation type="submission" date="2023-10" db="EMBL/GenBank/DDBJ databases">
        <title>Draft genome sequence of Xylaria bambusicola isolate GMP-LS, the root and basal stem rot pathogen of sugarcane in Indonesia.</title>
        <authorList>
            <person name="Selvaraj P."/>
            <person name="Muralishankar V."/>
            <person name="Muruganantham S."/>
            <person name="Sp S."/>
            <person name="Haryani S."/>
            <person name="Lau K.J.X."/>
            <person name="Naqvi N.I."/>
        </authorList>
    </citation>
    <scope>NUCLEOTIDE SEQUENCE [LARGE SCALE GENOMIC DNA]</scope>
    <source>
        <strain evidence="2">GMP-LS</strain>
    </source>
</reference>
<name>A0AAN7UIM2_9PEZI</name>